<protein>
    <recommendedName>
        <fullName evidence="4">Coatomer subunit epsilon</fullName>
    </recommendedName>
</protein>
<dbReference type="OrthoDB" id="2690484at2759"/>
<dbReference type="HOGENOM" id="CLU_1366734_0_0_1"/>
<evidence type="ECO:0000256" key="1">
    <source>
        <dbReference type="SAM" id="MobiDB-lite"/>
    </source>
</evidence>
<sequence>MAVTLLGQGDREGALGIFDLAFHDCEPNDVRLLLLLKLILVFESGNQEGAIKRIELLVARANDATYLYTQVLAVMHMKKGDYGRAISLIERVKNLASKNKQYPPLMTISLIFGWSFDQPDIIVKRRLCETLYHEGRTVEATEILLSIMKTSDEDTQGSKTNADWAAEFIQKCVMTRERTGDGASGSSKHDDTATQSNTSS</sequence>
<dbReference type="Proteomes" id="UP000054018">
    <property type="component" value="Unassembled WGS sequence"/>
</dbReference>
<dbReference type="SUPFAM" id="SSF48452">
    <property type="entry name" value="TPR-like"/>
    <property type="match status" value="1"/>
</dbReference>
<reference evidence="2 3" key="1">
    <citation type="submission" date="2014-04" db="EMBL/GenBank/DDBJ databases">
        <authorList>
            <consortium name="DOE Joint Genome Institute"/>
            <person name="Kuo A."/>
            <person name="Kohler A."/>
            <person name="Costa M.D."/>
            <person name="Nagy L.G."/>
            <person name="Floudas D."/>
            <person name="Copeland A."/>
            <person name="Barry K.W."/>
            <person name="Cichocki N."/>
            <person name="Veneault-Fourrey C."/>
            <person name="LaButti K."/>
            <person name="Lindquist E.A."/>
            <person name="Lipzen A."/>
            <person name="Lundell T."/>
            <person name="Morin E."/>
            <person name="Murat C."/>
            <person name="Sun H."/>
            <person name="Tunlid A."/>
            <person name="Henrissat B."/>
            <person name="Grigoriev I.V."/>
            <person name="Hibbett D.S."/>
            <person name="Martin F."/>
            <person name="Nordberg H.P."/>
            <person name="Cantor M.N."/>
            <person name="Hua S.X."/>
        </authorList>
    </citation>
    <scope>NUCLEOTIDE SEQUENCE [LARGE SCALE GENOMIC DNA]</scope>
    <source>
        <strain evidence="2 3">441</strain>
    </source>
</reference>
<gene>
    <name evidence="2" type="ORF">PISMIDRAFT_688827</name>
</gene>
<evidence type="ECO:0000313" key="3">
    <source>
        <dbReference type="Proteomes" id="UP000054018"/>
    </source>
</evidence>
<accession>A0A0C9XLS6</accession>
<dbReference type="AlphaFoldDB" id="A0A0C9XLS6"/>
<feature type="region of interest" description="Disordered" evidence="1">
    <location>
        <begin position="178"/>
        <end position="200"/>
    </location>
</feature>
<name>A0A0C9XLS6_9AGAM</name>
<dbReference type="Gene3D" id="1.25.40.10">
    <property type="entry name" value="Tetratricopeptide repeat domain"/>
    <property type="match status" value="1"/>
</dbReference>
<evidence type="ECO:0008006" key="4">
    <source>
        <dbReference type="Google" id="ProtNLM"/>
    </source>
</evidence>
<proteinExistence type="predicted"/>
<organism evidence="2 3">
    <name type="scientific">Pisolithus microcarpus 441</name>
    <dbReference type="NCBI Taxonomy" id="765257"/>
    <lineage>
        <taxon>Eukaryota</taxon>
        <taxon>Fungi</taxon>
        <taxon>Dikarya</taxon>
        <taxon>Basidiomycota</taxon>
        <taxon>Agaricomycotina</taxon>
        <taxon>Agaricomycetes</taxon>
        <taxon>Agaricomycetidae</taxon>
        <taxon>Boletales</taxon>
        <taxon>Sclerodermatineae</taxon>
        <taxon>Pisolithaceae</taxon>
        <taxon>Pisolithus</taxon>
    </lineage>
</organism>
<evidence type="ECO:0000313" key="2">
    <source>
        <dbReference type="EMBL" id="KIK13325.1"/>
    </source>
</evidence>
<dbReference type="EMBL" id="KN834003">
    <property type="protein sequence ID" value="KIK13325.1"/>
    <property type="molecule type" value="Genomic_DNA"/>
</dbReference>
<keyword evidence="3" id="KW-1185">Reference proteome</keyword>
<reference evidence="3" key="2">
    <citation type="submission" date="2015-01" db="EMBL/GenBank/DDBJ databases">
        <title>Evolutionary Origins and Diversification of the Mycorrhizal Mutualists.</title>
        <authorList>
            <consortium name="DOE Joint Genome Institute"/>
            <consortium name="Mycorrhizal Genomics Consortium"/>
            <person name="Kohler A."/>
            <person name="Kuo A."/>
            <person name="Nagy L.G."/>
            <person name="Floudas D."/>
            <person name="Copeland A."/>
            <person name="Barry K.W."/>
            <person name="Cichocki N."/>
            <person name="Veneault-Fourrey C."/>
            <person name="LaButti K."/>
            <person name="Lindquist E.A."/>
            <person name="Lipzen A."/>
            <person name="Lundell T."/>
            <person name="Morin E."/>
            <person name="Murat C."/>
            <person name="Riley R."/>
            <person name="Ohm R."/>
            <person name="Sun H."/>
            <person name="Tunlid A."/>
            <person name="Henrissat B."/>
            <person name="Grigoriev I.V."/>
            <person name="Hibbett D.S."/>
            <person name="Martin F."/>
        </authorList>
    </citation>
    <scope>NUCLEOTIDE SEQUENCE [LARGE SCALE GENOMIC DNA]</scope>
    <source>
        <strain evidence="3">441</strain>
    </source>
</reference>
<dbReference type="InterPro" id="IPR011990">
    <property type="entry name" value="TPR-like_helical_dom_sf"/>
</dbReference>